<feature type="compositionally biased region" description="Low complexity" evidence="1">
    <location>
        <begin position="57"/>
        <end position="89"/>
    </location>
</feature>
<gene>
    <name evidence="2" type="ORF">IAA37_05960</name>
</gene>
<protein>
    <submittedName>
        <fullName evidence="2">Uncharacterized protein</fullName>
    </submittedName>
</protein>
<comment type="caution">
    <text evidence="2">The sequence shown here is derived from an EMBL/GenBank/DDBJ whole genome shotgun (WGS) entry which is preliminary data.</text>
</comment>
<organism evidence="2 3">
    <name type="scientific">Candidatus Eubacterium faecale</name>
    <dbReference type="NCBI Taxonomy" id="2838568"/>
    <lineage>
        <taxon>Bacteria</taxon>
        <taxon>Bacillati</taxon>
        <taxon>Bacillota</taxon>
        <taxon>Clostridia</taxon>
        <taxon>Eubacteriales</taxon>
        <taxon>Eubacteriaceae</taxon>
        <taxon>Eubacterium</taxon>
    </lineage>
</organism>
<dbReference type="AlphaFoldDB" id="A0A9D2MI37"/>
<dbReference type="Proteomes" id="UP000823877">
    <property type="component" value="Unassembled WGS sequence"/>
</dbReference>
<reference evidence="2" key="2">
    <citation type="submission" date="2021-04" db="EMBL/GenBank/DDBJ databases">
        <authorList>
            <person name="Gilroy R."/>
        </authorList>
    </citation>
    <scope>NUCLEOTIDE SEQUENCE</scope>
    <source>
        <strain evidence="2">CHK188-16595</strain>
    </source>
</reference>
<accession>A0A9D2MI37</accession>
<feature type="compositionally biased region" description="Low complexity" evidence="1">
    <location>
        <begin position="96"/>
        <end position="121"/>
    </location>
</feature>
<feature type="compositionally biased region" description="Polar residues" evidence="1">
    <location>
        <begin position="23"/>
        <end position="56"/>
    </location>
</feature>
<proteinExistence type="predicted"/>
<feature type="region of interest" description="Disordered" evidence="1">
    <location>
        <begin position="20"/>
        <end position="125"/>
    </location>
</feature>
<evidence type="ECO:0000313" key="3">
    <source>
        <dbReference type="Proteomes" id="UP000823877"/>
    </source>
</evidence>
<evidence type="ECO:0000313" key="2">
    <source>
        <dbReference type="EMBL" id="HJB75201.1"/>
    </source>
</evidence>
<reference evidence="2" key="1">
    <citation type="journal article" date="2021" name="PeerJ">
        <title>Extensive microbial diversity within the chicken gut microbiome revealed by metagenomics and culture.</title>
        <authorList>
            <person name="Gilroy R."/>
            <person name="Ravi A."/>
            <person name="Getino M."/>
            <person name="Pursley I."/>
            <person name="Horton D.L."/>
            <person name="Alikhan N.F."/>
            <person name="Baker D."/>
            <person name="Gharbi K."/>
            <person name="Hall N."/>
            <person name="Watson M."/>
            <person name="Adriaenssens E.M."/>
            <person name="Foster-Nyarko E."/>
            <person name="Jarju S."/>
            <person name="Secka A."/>
            <person name="Antonio M."/>
            <person name="Oren A."/>
            <person name="Chaudhuri R.R."/>
            <person name="La Ragione R."/>
            <person name="Hildebrand F."/>
            <person name="Pallen M.J."/>
        </authorList>
    </citation>
    <scope>NUCLEOTIDE SEQUENCE</scope>
    <source>
        <strain evidence="2">CHK188-16595</strain>
    </source>
</reference>
<sequence>MILLVAVIVAVVLHVPSKETDTAKLNSISQTSGVSDPQNGEDATSAENNSAGTTEVNSAAVSGTGSSAVSGANSGGNANADSSGNQGSASAGGAGSSQSSAGSGSGRPASGGSSSGSAGTSHQHNWKDHVVTVTVEDEPAQTKKVTTYKMYYWDSKTWKTSEDPDDFKDWEKQKMVWMKTYRYENNMPPELFKGYDKNGNPQYTNDHSIITSYKTVPAVTHKEQRVDYQYCTVCGMKK</sequence>
<evidence type="ECO:0000256" key="1">
    <source>
        <dbReference type="SAM" id="MobiDB-lite"/>
    </source>
</evidence>
<name>A0A9D2MI37_9FIRM</name>
<dbReference type="EMBL" id="DWXN01000011">
    <property type="protein sequence ID" value="HJB75201.1"/>
    <property type="molecule type" value="Genomic_DNA"/>
</dbReference>